<dbReference type="NCBIfam" id="TIGR02532">
    <property type="entry name" value="IV_pilin_GFxxxE"/>
    <property type="match status" value="1"/>
</dbReference>
<keyword evidence="1" id="KW-1133">Transmembrane helix</keyword>
<dbReference type="AlphaFoldDB" id="A0A3B0VVD0"/>
<sequence>MIFTVSHSRTQDNRGFSLLELVIVLAIVSIFSVVTVNIGKNTREYDGLTKNEIYMNTVQENLMTFVKANFFLPCPDVDGDGVEDRTNVAPFECEASRGRIPFLDIGVSATDAWNQPLFYTINARADNAGDIQNANESASYFNNGLALGQPAPVFNFTTPPMNDDAGTGNYQVCGENTSLISGCTEDFFIATAVIAVVVSFGQNGAATWKEFDSGVNAGLDAAETENVNRSNRLFWLAPGSQREGQNFDDQLFWITGWDVKSAVISSGGSL</sequence>
<organism evidence="2">
    <name type="scientific">hydrothermal vent metagenome</name>
    <dbReference type="NCBI Taxonomy" id="652676"/>
    <lineage>
        <taxon>unclassified sequences</taxon>
        <taxon>metagenomes</taxon>
        <taxon>ecological metagenomes</taxon>
    </lineage>
</organism>
<keyword evidence="1" id="KW-0812">Transmembrane</keyword>
<evidence type="ECO:0008006" key="3">
    <source>
        <dbReference type="Google" id="ProtNLM"/>
    </source>
</evidence>
<reference evidence="2" key="1">
    <citation type="submission" date="2018-06" db="EMBL/GenBank/DDBJ databases">
        <authorList>
            <person name="Zhirakovskaya E."/>
        </authorList>
    </citation>
    <scope>NUCLEOTIDE SEQUENCE</scope>
</reference>
<proteinExistence type="predicted"/>
<dbReference type="InterPro" id="IPR012902">
    <property type="entry name" value="N_methyl_site"/>
</dbReference>
<feature type="transmembrane region" description="Helical" evidence="1">
    <location>
        <begin position="16"/>
        <end position="38"/>
    </location>
</feature>
<dbReference type="PROSITE" id="PS00409">
    <property type="entry name" value="PROKAR_NTER_METHYL"/>
    <property type="match status" value="1"/>
</dbReference>
<protein>
    <recommendedName>
        <fullName evidence="3">Prepilin-type N-terminal cleavage/methylation domain-containing protein</fullName>
    </recommendedName>
</protein>
<evidence type="ECO:0000256" key="1">
    <source>
        <dbReference type="SAM" id="Phobius"/>
    </source>
</evidence>
<name>A0A3B0VVD0_9ZZZZ</name>
<evidence type="ECO:0000313" key="2">
    <source>
        <dbReference type="EMBL" id="VAW47588.1"/>
    </source>
</evidence>
<dbReference type="Pfam" id="PF07963">
    <property type="entry name" value="N_methyl"/>
    <property type="match status" value="1"/>
</dbReference>
<dbReference type="EMBL" id="UOFC01000156">
    <property type="protein sequence ID" value="VAW47588.1"/>
    <property type="molecule type" value="Genomic_DNA"/>
</dbReference>
<keyword evidence="1" id="KW-0472">Membrane</keyword>
<gene>
    <name evidence="2" type="ORF">MNBD_GAMMA03-1339</name>
</gene>
<accession>A0A3B0VVD0</accession>